<accession>A0A5B9D996</accession>
<dbReference type="SMR" id="A0A5B9D996"/>
<dbReference type="AlphaFoldDB" id="A0A5B9D996"/>
<dbReference type="EMBL" id="CP042905">
    <property type="protein sequence ID" value="QEE15652.1"/>
    <property type="molecule type" value="Genomic_DNA"/>
</dbReference>
<evidence type="ECO:0000313" key="2">
    <source>
        <dbReference type="Proteomes" id="UP000321408"/>
    </source>
</evidence>
<organism evidence="1 2">
    <name type="scientific">Promethearchaeum syntrophicum</name>
    <dbReference type="NCBI Taxonomy" id="2594042"/>
    <lineage>
        <taxon>Archaea</taxon>
        <taxon>Promethearchaeati</taxon>
        <taxon>Promethearchaeota</taxon>
        <taxon>Promethearchaeia</taxon>
        <taxon>Promethearchaeales</taxon>
        <taxon>Promethearchaeaceae</taxon>
        <taxon>Promethearchaeum</taxon>
    </lineage>
</organism>
<dbReference type="RefSeq" id="WP_147662554.1">
    <property type="nucleotide sequence ID" value="NZ_CP042905.2"/>
</dbReference>
<reference evidence="1 2" key="1">
    <citation type="journal article" date="2020" name="Nature">
        <title>Isolation of an archaeon at the prokaryote-eukaryote interface.</title>
        <authorList>
            <person name="Imachi H."/>
            <person name="Nobu M.K."/>
            <person name="Nakahara N."/>
            <person name="Morono Y."/>
            <person name="Ogawara M."/>
            <person name="Takaki Y."/>
            <person name="Takano Y."/>
            <person name="Uematsu K."/>
            <person name="Ikuta T."/>
            <person name="Ito M."/>
            <person name="Matsui Y."/>
            <person name="Miyazaki M."/>
            <person name="Murata K."/>
            <person name="Saito Y."/>
            <person name="Sakai S."/>
            <person name="Song C."/>
            <person name="Tasumi E."/>
            <person name="Yamanaka Y."/>
            <person name="Yamaguchi T."/>
            <person name="Kamagata Y."/>
            <person name="Tamaki H."/>
            <person name="Takai K."/>
        </authorList>
    </citation>
    <scope>NUCLEOTIDE SEQUENCE [LARGE SCALE GENOMIC DNA]</scope>
    <source>
        <strain evidence="1 2">MK-D1</strain>
    </source>
</reference>
<dbReference type="InterPro" id="IPR043129">
    <property type="entry name" value="ATPase_NBD"/>
</dbReference>
<dbReference type="SUPFAM" id="SSF53067">
    <property type="entry name" value="Actin-like ATPase domain"/>
    <property type="match status" value="1"/>
</dbReference>
<dbReference type="PANTHER" id="PTHR11937">
    <property type="entry name" value="ACTIN"/>
    <property type="match status" value="1"/>
</dbReference>
<gene>
    <name evidence="1" type="ORF">DSAG12_01479</name>
</gene>
<dbReference type="KEGG" id="psyt:DSAG12_01479"/>
<dbReference type="Gene3D" id="3.30.420.40">
    <property type="match status" value="2"/>
</dbReference>
<evidence type="ECO:0000313" key="1">
    <source>
        <dbReference type="EMBL" id="QEE15652.1"/>
    </source>
</evidence>
<dbReference type="SMART" id="SM00268">
    <property type="entry name" value="ACTIN"/>
    <property type="match status" value="1"/>
</dbReference>
<reference evidence="1 2" key="2">
    <citation type="journal article" date="2024" name="Int. J. Syst. Evol. Microbiol.">
        <title>Promethearchaeum syntrophicum gen. nov., sp. nov., an anaerobic, obligately syntrophic archaeon, the first isolate of the lineage 'Asgard' archaea, and proposal of the new archaeal phylum Promethearchaeota phyl. nov. and kingdom Promethearchaeati regn. nov.</title>
        <authorList>
            <person name="Imachi H."/>
            <person name="Nobu M.K."/>
            <person name="Kato S."/>
            <person name="Takaki Y."/>
            <person name="Miyazaki M."/>
            <person name="Miyata M."/>
            <person name="Ogawara M."/>
            <person name="Saito Y."/>
            <person name="Sakai S."/>
            <person name="Tahara Y.O."/>
            <person name="Takano Y."/>
            <person name="Tasumi E."/>
            <person name="Uematsu K."/>
            <person name="Yoshimura T."/>
            <person name="Itoh T."/>
            <person name="Ohkuma M."/>
            <person name="Takai K."/>
        </authorList>
    </citation>
    <scope>NUCLEOTIDE SEQUENCE [LARGE SCALE GENOMIC DNA]</scope>
    <source>
        <strain evidence="1 2">MK-D1</strain>
    </source>
</reference>
<name>A0A5B9D996_9ARCH</name>
<sequence>MDILIDVGAFESLIGIPNEEIYRFRERSVYSDSNNPIIKKTVMQGALAEINFKRYYGNAALRFKNVLNVQYFMKEKDFISYSKLIGKKLLELSLKPKETGLVLVVSNHFSKNDKLNLQNSLFQTLKIPRIAFLPHTASILTELELNTGVIIDMGYYSTRIESIYKGFPNSDSQFIFPLGGYHVTQQILNNIFSRLEYRSDLPLLWESERIKNEKLFVVEDPEKCSDQIHKGFKNFDFIMELPDGKEIILNKERYEPAEIFFNPLIAHTRSENIVELIENSIKSWERDHLRELCSNIIIIGNGGKIPGLNQKIEKLLKKRFAESVDVKIIEISDQKDIFWIGASKFIKSKKELKWISNPSTEI</sequence>
<dbReference type="Gene3D" id="3.90.640.10">
    <property type="entry name" value="Actin, Chain A, domain 4"/>
    <property type="match status" value="1"/>
</dbReference>
<keyword evidence="2" id="KW-1185">Reference proteome</keyword>
<dbReference type="GeneID" id="41329473"/>
<protein>
    <submittedName>
        <fullName evidence="1">Uncharacterized protein</fullName>
    </submittedName>
</protein>
<proteinExistence type="predicted"/>
<dbReference type="Proteomes" id="UP000321408">
    <property type="component" value="Chromosome"/>
</dbReference>
<dbReference type="InterPro" id="IPR004000">
    <property type="entry name" value="Actin"/>
</dbReference>
<dbReference type="Pfam" id="PF00022">
    <property type="entry name" value="Actin"/>
    <property type="match status" value="2"/>
</dbReference>